<sequence>MRTRPNISGTMPAQALRPVPLSQAGKRLAGARESTTDQNPSKHAHRDDIAGKATLDLSSATDDPDWLAVLQQEDSTMFVDDDGPDGSPAPPPSNPANMEQDQG</sequence>
<dbReference type="Proteomes" id="UP000290189">
    <property type="component" value="Unassembled WGS sequence"/>
</dbReference>
<proteinExistence type="predicted"/>
<reference evidence="3 5" key="2">
    <citation type="submission" date="2018-03" db="EMBL/GenBank/DDBJ databases">
        <authorList>
            <person name="Fogelqvist J."/>
        </authorList>
    </citation>
    <scope>NUCLEOTIDE SEQUENCE [LARGE SCALE GENOMIC DNA]</scope>
</reference>
<evidence type="ECO:0000313" key="4">
    <source>
        <dbReference type="Proteomes" id="UP000039324"/>
    </source>
</evidence>
<evidence type="ECO:0000313" key="2">
    <source>
        <dbReference type="EMBL" id="CEO94969.1"/>
    </source>
</evidence>
<name>A0A0G4IIH4_PLABS</name>
<evidence type="ECO:0000256" key="1">
    <source>
        <dbReference type="SAM" id="MobiDB-lite"/>
    </source>
</evidence>
<dbReference type="Proteomes" id="UP000039324">
    <property type="component" value="Unassembled WGS sequence"/>
</dbReference>
<reference evidence="2 4" key="1">
    <citation type="submission" date="2015-02" db="EMBL/GenBank/DDBJ databases">
        <authorList>
            <person name="Chooi Y.-H."/>
        </authorList>
    </citation>
    <scope>NUCLEOTIDE SEQUENCE [LARGE SCALE GENOMIC DNA]</scope>
    <source>
        <strain evidence="2">E3</strain>
    </source>
</reference>
<evidence type="ECO:0000313" key="3">
    <source>
        <dbReference type="EMBL" id="SPQ94300.1"/>
    </source>
</evidence>
<organism evidence="2 4">
    <name type="scientific">Plasmodiophora brassicae</name>
    <name type="common">Clubroot disease agent</name>
    <dbReference type="NCBI Taxonomy" id="37360"/>
    <lineage>
        <taxon>Eukaryota</taxon>
        <taxon>Sar</taxon>
        <taxon>Rhizaria</taxon>
        <taxon>Endomyxa</taxon>
        <taxon>Phytomyxea</taxon>
        <taxon>Plasmodiophorida</taxon>
        <taxon>Plasmodiophoridae</taxon>
        <taxon>Plasmodiophora</taxon>
    </lineage>
</organism>
<keyword evidence="4" id="KW-1185">Reference proteome</keyword>
<dbReference type="EMBL" id="OVEO01000002">
    <property type="protein sequence ID" value="SPQ94300.1"/>
    <property type="molecule type" value="Genomic_DNA"/>
</dbReference>
<evidence type="ECO:0000313" key="5">
    <source>
        <dbReference type="Proteomes" id="UP000290189"/>
    </source>
</evidence>
<keyword evidence="3" id="KW-0496">Mitochondrion</keyword>
<feature type="compositionally biased region" description="Polar residues" evidence="1">
    <location>
        <begin position="1"/>
        <end position="11"/>
    </location>
</feature>
<geneLocation type="mitochondrion" evidence="3"/>
<feature type="region of interest" description="Disordered" evidence="1">
    <location>
        <begin position="1"/>
        <end position="103"/>
    </location>
</feature>
<protein>
    <submittedName>
        <fullName evidence="2">Uncharacterized protein</fullName>
    </submittedName>
</protein>
<accession>A0A0G4IIH4</accession>
<dbReference type="AlphaFoldDB" id="A0A0G4IIH4"/>
<gene>
    <name evidence="2" type="ORF">PBRA_003782</name>
    <name evidence="3" type="ORF">PLBR_LOCUS1515</name>
</gene>
<dbReference type="EMBL" id="CDSF01000002">
    <property type="protein sequence ID" value="CEO94969.1"/>
    <property type="molecule type" value="Genomic_DNA"/>
</dbReference>